<gene>
    <name evidence="2" type="ORF">Kalk_15615</name>
</gene>
<evidence type="ECO:0000313" key="3">
    <source>
        <dbReference type="Proteomes" id="UP000235116"/>
    </source>
</evidence>
<evidence type="ECO:0000313" key="2">
    <source>
        <dbReference type="EMBL" id="AUM13763.1"/>
    </source>
</evidence>
<dbReference type="KEGG" id="kak:Kalk_15615"/>
<keyword evidence="3" id="KW-1185">Reference proteome</keyword>
<dbReference type="InterPro" id="IPR013217">
    <property type="entry name" value="Methyltransf_12"/>
</dbReference>
<dbReference type="Proteomes" id="UP000235116">
    <property type="component" value="Chromosome"/>
</dbReference>
<dbReference type="RefSeq" id="WP_101895138.1">
    <property type="nucleotide sequence ID" value="NZ_CP022684.1"/>
</dbReference>
<dbReference type="Pfam" id="PF08242">
    <property type="entry name" value="Methyltransf_12"/>
    <property type="match status" value="1"/>
</dbReference>
<dbReference type="AlphaFoldDB" id="A0A2K9LNB0"/>
<dbReference type="SUPFAM" id="SSF53335">
    <property type="entry name" value="S-adenosyl-L-methionine-dependent methyltransferases"/>
    <property type="match status" value="1"/>
</dbReference>
<proteinExistence type="predicted"/>
<dbReference type="OrthoDB" id="323463at2"/>
<dbReference type="PANTHER" id="PTHR43667:SF2">
    <property type="entry name" value="FATTY ACID C-METHYL TRANSFERASE"/>
    <property type="match status" value="1"/>
</dbReference>
<reference evidence="3" key="1">
    <citation type="submission" date="2017-08" db="EMBL/GenBank/DDBJ databases">
        <title>Direct submision.</title>
        <authorList>
            <person name="Kim S.-J."/>
            <person name="Rhee S.-K."/>
        </authorList>
    </citation>
    <scope>NUCLEOTIDE SEQUENCE [LARGE SCALE GENOMIC DNA]</scope>
    <source>
        <strain evidence="3">GI5</strain>
    </source>
</reference>
<dbReference type="InterPro" id="IPR029063">
    <property type="entry name" value="SAM-dependent_MTases_sf"/>
</dbReference>
<dbReference type="EMBL" id="CP022684">
    <property type="protein sequence ID" value="AUM13763.1"/>
    <property type="molecule type" value="Genomic_DNA"/>
</dbReference>
<dbReference type="CDD" id="cd02440">
    <property type="entry name" value="AdoMet_MTases"/>
    <property type="match status" value="1"/>
</dbReference>
<organism evidence="2 3">
    <name type="scientific">Ketobacter alkanivorans</name>
    <dbReference type="NCBI Taxonomy" id="1917421"/>
    <lineage>
        <taxon>Bacteria</taxon>
        <taxon>Pseudomonadati</taxon>
        <taxon>Pseudomonadota</taxon>
        <taxon>Gammaproteobacteria</taxon>
        <taxon>Pseudomonadales</taxon>
        <taxon>Ketobacteraceae</taxon>
        <taxon>Ketobacter</taxon>
    </lineage>
</organism>
<evidence type="ECO:0000259" key="1">
    <source>
        <dbReference type="Pfam" id="PF08242"/>
    </source>
</evidence>
<dbReference type="Gene3D" id="3.40.50.150">
    <property type="entry name" value="Vaccinia Virus protein VP39"/>
    <property type="match status" value="1"/>
</dbReference>
<dbReference type="PANTHER" id="PTHR43667">
    <property type="entry name" value="CYCLOPROPANE-FATTY-ACYL-PHOSPHOLIPID SYNTHASE"/>
    <property type="match status" value="1"/>
</dbReference>
<feature type="domain" description="Methyltransferase type 12" evidence="1">
    <location>
        <begin position="44"/>
        <end position="143"/>
    </location>
</feature>
<sequence>MNQTPYDHLPYRCQPIEWTAPERLALASRLHGGPAPDLRQYRVLELGCGDGSNLLPMAYYRPQSEFYGIDSAATQIDLAQHRQTQLKQDNIRFFPLDFCQADDHLEGKFDFIIVHGVFSWVPDSVRDALFVLCQKRLTDNGLLYLNYNTKPGWNIRGMVRDYLLAHTGKTGTLQQRALQAQHTASKMAQLLSQPQASEAHPFSTLLANEFRFVCENHYSYVAHEFLAEHNKAYWRSEFMALAEHYGLYPIADADYNYPSGKVDAALPQQLLSQALTGPSLEDSVDLISYRQLHTPILSKQQAAHPSMETSSLIDLHVASCLQPVQPHWYQHPNGYQVEVKNAQLAIALEHLFRLWPASAPIATILDQSQSIMEDLLLLHNNGLVELRLPEASRLPPDSAQLNPLNQQELQWGGYFTTASHQRVTADLHSATAGHA</sequence>
<accession>A0A2K9LNB0</accession>
<dbReference type="InterPro" id="IPR050723">
    <property type="entry name" value="CFA/CMAS"/>
</dbReference>
<name>A0A2K9LNB0_9GAMM</name>
<protein>
    <recommendedName>
        <fullName evidence="1">Methyltransferase type 12 domain-containing protein</fullName>
    </recommendedName>
</protein>